<feature type="compositionally biased region" description="Low complexity" evidence="1">
    <location>
        <begin position="668"/>
        <end position="680"/>
    </location>
</feature>
<dbReference type="AlphaFoldDB" id="A0A8H3J3P6"/>
<organism evidence="2 3">
    <name type="scientific">Alectoria fallacina</name>
    <dbReference type="NCBI Taxonomy" id="1903189"/>
    <lineage>
        <taxon>Eukaryota</taxon>
        <taxon>Fungi</taxon>
        <taxon>Dikarya</taxon>
        <taxon>Ascomycota</taxon>
        <taxon>Pezizomycotina</taxon>
        <taxon>Lecanoromycetes</taxon>
        <taxon>OSLEUM clade</taxon>
        <taxon>Lecanoromycetidae</taxon>
        <taxon>Lecanorales</taxon>
        <taxon>Lecanorineae</taxon>
        <taxon>Parmeliaceae</taxon>
        <taxon>Alectoria</taxon>
    </lineage>
</organism>
<evidence type="ECO:0000313" key="3">
    <source>
        <dbReference type="Proteomes" id="UP000664203"/>
    </source>
</evidence>
<comment type="caution">
    <text evidence="2">The sequence shown here is derived from an EMBL/GenBank/DDBJ whole genome shotgun (WGS) entry which is preliminary data.</text>
</comment>
<feature type="compositionally biased region" description="Polar residues" evidence="1">
    <location>
        <begin position="609"/>
        <end position="634"/>
    </location>
</feature>
<feature type="compositionally biased region" description="Basic and acidic residues" evidence="1">
    <location>
        <begin position="635"/>
        <end position="648"/>
    </location>
</feature>
<feature type="region of interest" description="Disordered" evidence="1">
    <location>
        <begin position="374"/>
        <end position="401"/>
    </location>
</feature>
<accession>A0A8H3J3P6</accession>
<dbReference type="Proteomes" id="UP000664203">
    <property type="component" value="Unassembled WGS sequence"/>
</dbReference>
<evidence type="ECO:0000256" key="1">
    <source>
        <dbReference type="SAM" id="MobiDB-lite"/>
    </source>
</evidence>
<reference evidence="2" key="1">
    <citation type="submission" date="2021-03" db="EMBL/GenBank/DDBJ databases">
        <authorList>
            <person name="Tagirdzhanova G."/>
        </authorList>
    </citation>
    <scope>NUCLEOTIDE SEQUENCE</scope>
</reference>
<feature type="region of interest" description="Disordered" evidence="1">
    <location>
        <begin position="35"/>
        <end position="59"/>
    </location>
</feature>
<feature type="compositionally biased region" description="Basic residues" evidence="1">
    <location>
        <begin position="197"/>
        <end position="212"/>
    </location>
</feature>
<dbReference type="OrthoDB" id="5417065at2759"/>
<keyword evidence="3" id="KW-1185">Reference proteome</keyword>
<gene>
    <name evidence="2" type="ORF">ALECFALPRED_008402</name>
</gene>
<feature type="region of interest" description="Disordered" evidence="1">
    <location>
        <begin position="600"/>
        <end position="707"/>
    </location>
</feature>
<sequence length="707" mass="78762">MASTTRPPLQTDTPTRLAVSLGHPLSVQEFLHSLKKSTRKLPTPKRVESPQDNTFTRPYNPVEAAEAPELQPIASTDHGDLRFIGAIVPGPDLLGPPESPNEIDDKQAPSPSPEIKRLQPPNLNGTGEKVASIKIPKVVRTSAKKIKHVSLVGNPSSDLFLTQSSTHEGALLDGLLDEGSDAPTEQLASGEISKTMPAKKHNSAIPPKRKRQPLQDDEEIRREDHTKDDVDMTTSRGTERTRRKNRRAPVKELALVTRLPSHKYFTAKAQVRTSFRQDLVWVSIRPCAHFAINFTKQKLYDSDNAIDLLNEYLDEQDFPASTSPSLERSQKPMKANVGKPVTRNFQAITIPQREILTQEGFKFPPITPRAMKSPGWKLGSGFEGMTVEPSTNKRSKASRNRQFRHARTPGFLGRSHLKLELSSRLSSAVQSVGQRAIPKRQKDQGGLGEIRKYEPARELGMIDGAVEDGQPYNAAKAAFEQVASLTALLRSPIENDQSRIVPSAYRNGIFKEPIQLHQRQRRDLEASRAIREPSKSERNGWLKRRRVEFAVADQDKEEQLFVHTQRASVHTSEHEREIGRNGLVSYFEDTAQAQHAIYNDPQAFGGSGQTTPNPQRLVTSQQQDASQGEQSAEQHQYRTVHDPEKQGSDSEEQTLDHQSSNGLPESPPSSDSEADFPSSPLHAKGLSMPKARHRIEVPRTSEVPETQ</sequence>
<evidence type="ECO:0000313" key="2">
    <source>
        <dbReference type="EMBL" id="CAF9940004.1"/>
    </source>
</evidence>
<name>A0A8H3J3P6_9LECA</name>
<feature type="region of interest" description="Disordered" evidence="1">
    <location>
        <begin position="88"/>
        <end position="129"/>
    </location>
</feature>
<feature type="region of interest" description="Disordered" evidence="1">
    <location>
        <begin position="175"/>
        <end position="249"/>
    </location>
</feature>
<feature type="compositionally biased region" description="Basic and acidic residues" evidence="1">
    <location>
        <begin position="219"/>
        <end position="230"/>
    </location>
</feature>
<proteinExistence type="predicted"/>
<dbReference type="EMBL" id="CAJPDR010000581">
    <property type="protein sequence ID" value="CAF9940004.1"/>
    <property type="molecule type" value="Genomic_DNA"/>
</dbReference>
<protein>
    <submittedName>
        <fullName evidence="2">Uncharacterized protein</fullName>
    </submittedName>
</protein>